<dbReference type="AlphaFoldDB" id="G8LNS2"/>
<dbReference type="CDD" id="cd02440">
    <property type="entry name" value="AdoMet_MTases"/>
    <property type="match status" value="1"/>
</dbReference>
<dbReference type="KEGG" id="eec:EcWSU1_02101"/>
<dbReference type="GO" id="GO:0008171">
    <property type="term" value="F:O-methyltransferase activity"/>
    <property type="evidence" value="ECO:0007669"/>
    <property type="project" value="InterPro"/>
</dbReference>
<dbReference type="EMBL" id="CP002886">
    <property type="protein sequence ID" value="AEW73538.1"/>
    <property type="molecule type" value="Genomic_DNA"/>
</dbReference>
<organism evidence="4 5">
    <name type="scientific">Enterobacter ludwigii</name>
    <dbReference type="NCBI Taxonomy" id="299767"/>
    <lineage>
        <taxon>Bacteria</taxon>
        <taxon>Pseudomonadati</taxon>
        <taxon>Pseudomonadota</taxon>
        <taxon>Gammaproteobacteria</taxon>
        <taxon>Enterobacterales</taxon>
        <taxon>Enterobacteriaceae</taxon>
        <taxon>Enterobacter</taxon>
        <taxon>Enterobacter cloacae complex</taxon>
    </lineage>
</organism>
<dbReference type="GO" id="GO:0032259">
    <property type="term" value="P:methylation"/>
    <property type="evidence" value="ECO:0007669"/>
    <property type="project" value="UniProtKB-KW"/>
</dbReference>
<dbReference type="Proteomes" id="UP000007838">
    <property type="component" value="Chromosome"/>
</dbReference>
<keyword evidence="1 4" id="KW-0489">Methyltransferase</keyword>
<gene>
    <name evidence="4" type="primary">mdmC</name>
    <name evidence="4" type="ORF">EcWSU1_02101</name>
</gene>
<keyword evidence="2 4" id="KW-0808">Transferase</keyword>
<dbReference type="SUPFAM" id="SSF53335">
    <property type="entry name" value="S-adenosyl-L-methionine-dependent methyltransferases"/>
    <property type="match status" value="1"/>
</dbReference>
<evidence type="ECO:0000313" key="4">
    <source>
        <dbReference type="EMBL" id="AEW73538.1"/>
    </source>
</evidence>
<dbReference type="InterPro" id="IPR050362">
    <property type="entry name" value="Cation-dep_OMT"/>
</dbReference>
<dbReference type="InterPro" id="IPR029063">
    <property type="entry name" value="SAM-dependent_MTases_sf"/>
</dbReference>
<evidence type="ECO:0000313" key="5">
    <source>
        <dbReference type="Proteomes" id="UP000007838"/>
    </source>
</evidence>
<dbReference type="Gene3D" id="3.40.50.150">
    <property type="entry name" value="Vaccinia Virus protein VP39"/>
    <property type="match status" value="1"/>
</dbReference>
<dbReference type="PANTHER" id="PTHR10509">
    <property type="entry name" value="O-METHYLTRANSFERASE-RELATED"/>
    <property type="match status" value="1"/>
</dbReference>
<dbReference type="Pfam" id="PF01596">
    <property type="entry name" value="Methyltransf_3"/>
    <property type="match status" value="1"/>
</dbReference>
<dbReference type="GO" id="GO:0008757">
    <property type="term" value="F:S-adenosylmethionine-dependent methyltransferase activity"/>
    <property type="evidence" value="ECO:0007669"/>
    <property type="project" value="TreeGrafter"/>
</dbReference>
<keyword evidence="3" id="KW-0949">S-adenosyl-L-methionine</keyword>
<evidence type="ECO:0000256" key="1">
    <source>
        <dbReference type="ARBA" id="ARBA00022603"/>
    </source>
</evidence>
<dbReference type="PANTHER" id="PTHR10509:SF14">
    <property type="entry name" value="CAFFEOYL-COA O-METHYLTRANSFERASE 3-RELATED"/>
    <property type="match status" value="1"/>
</dbReference>
<proteinExistence type="predicted"/>
<reference evidence="4 5" key="1">
    <citation type="journal article" date="2011" name="Stand. Genomic Sci.">
        <title>Complete genome of the onion pathogen Enterobacter cloacae EcWSU1.</title>
        <authorList>
            <person name="Humann J.L."/>
            <person name="Wildung M."/>
            <person name="Cheng C.H."/>
            <person name="Lee T."/>
            <person name="Stewart J.E."/>
            <person name="Drew J.C."/>
            <person name="Triplett E.W."/>
            <person name="Main D."/>
            <person name="Schroeder B.K."/>
        </authorList>
    </citation>
    <scope>NUCLEOTIDE SEQUENCE [LARGE SCALE GENOMIC DNA]</scope>
    <source>
        <strain evidence="4 5">EcWSU1</strain>
    </source>
</reference>
<dbReference type="eggNOG" id="COG4122">
    <property type="taxonomic scope" value="Bacteria"/>
</dbReference>
<sequence length="263" mass="29296">MICTEHWAEAGATRDLIPHRPSPAWRGRKPDRSATRCLPLRSQSMQQQWSAVDNYMISSLIPEDDILQRVLENNQRAGLPEHDVAANQGQLLALFVRMTQARRILEIGTLGAYSTIWMARALPPDGKLITLEADPIHARVARQNIQLAGLSDRIELIEGPALYSLEHIGDIPPFDLIFIDADKPNNPGYLEWALYYSRPGTLIVGDNVVRDGEVINAQSDDARVQGVRRFIEMIGDNPRLTATALQTVGSKGWDGFTLAVVNR</sequence>
<evidence type="ECO:0000256" key="3">
    <source>
        <dbReference type="ARBA" id="ARBA00022691"/>
    </source>
</evidence>
<protein>
    <submittedName>
        <fullName evidence="4">O-methyltransferase mdmC</fullName>
    </submittedName>
</protein>
<dbReference type="HOGENOM" id="CLU_067676_8_0_6"/>
<accession>G8LNS2</accession>
<name>G8LNS2_9ENTR</name>
<dbReference type="InterPro" id="IPR002935">
    <property type="entry name" value="SAM_O-MeTrfase"/>
</dbReference>
<evidence type="ECO:0000256" key="2">
    <source>
        <dbReference type="ARBA" id="ARBA00022679"/>
    </source>
</evidence>
<dbReference type="PROSITE" id="PS51682">
    <property type="entry name" value="SAM_OMT_I"/>
    <property type="match status" value="1"/>
</dbReference>